<evidence type="ECO:0000313" key="3">
    <source>
        <dbReference type="Proteomes" id="UP000639772"/>
    </source>
</evidence>
<dbReference type="OrthoDB" id="122018at2759"/>
<feature type="transmembrane region" description="Helical" evidence="1">
    <location>
        <begin position="41"/>
        <end position="63"/>
    </location>
</feature>
<proteinExistence type="predicted"/>
<sequence length="128" mass="14424">MLDVFLALFVLPLGMLAPFPAGINALFSHGPTRSAGLARVYALWNVTSLINVIVAFICGFIHYKSSSRKHQNSQPWNLGADESGWWLFPAGLFVCKFIQARLIDWHVANLEIQDRSLYSNDPNVFWQS</sequence>
<keyword evidence="1" id="KW-0472">Membrane</keyword>
<dbReference type="AlphaFoldDB" id="A0A835PS34"/>
<name>A0A835PS34_VANPL</name>
<keyword evidence="1" id="KW-0812">Transmembrane</keyword>
<evidence type="ECO:0000256" key="1">
    <source>
        <dbReference type="SAM" id="Phobius"/>
    </source>
</evidence>
<comment type="caution">
    <text evidence="2">The sequence shown here is derived from an EMBL/GenBank/DDBJ whole genome shotgun (WGS) entry which is preliminary data.</text>
</comment>
<reference evidence="2 3" key="1">
    <citation type="journal article" date="2020" name="Nat. Food">
        <title>A phased Vanilla planifolia genome enables genetic improvement of flavour and production.</title>
        <authorList>
            <person name="Hasing T."/>
            <person name="Tang H."/>
            <person name="Brym M."/>
            <person name="Khazi F."/>
            <person name="Huang T."/>
            <person name="Chambers A.H."/>
        </authorList>
    </citation>
    <scope>NUCLEOTIDE SEQUENCE [LARGE SCALE GENOMIC DNA]</scope>
    <source>
        <tissue evidence="2">Leaf</tissue>
    </source>
</reference>
<accession>A0A835PS34</accession>
<protein>
    <submittedName>
        <fullName evidence="2">Uncharacterized protein</fullName>
    </submittedName>
</protein>
<dbReference type="PANTHER" id="PTHR31513:SF1">
    <property type="entry name" value="EPHRIN TYPE-B RECEPTOR"/>
    <property type="match status" value="1"/>
</dbReference>
<evidence type="ECO:0000313" key="2">
    <source>
        <dbReference type="EMBL" id="KAG0456288.1"/>
    </source>
</evidence>
<keyword evidence="1" id="KW-1133">Transmembrane helix</keyword>
<dbReference type="Proteomes" id="UP000639772">
    <property type="component" value="Chromosome 13"/>
</dbReference>
<organism evidence="2 3">
    <name type="scientific">Vanilla planifolia</name>
    <name type="common">Vanilla</name>
    <dbReference type="NCBI Taxonomy" id="51239"/>
    <lineage>
        <taxon>Eukaryota</taxon>
        <taxon>Viridiplantae</taxon>
        <taxon>Streptophyta</taxon>
        <taxon>Embryophyta</taxon>
        <taxon>Tracheophyta</taxon>
        <taxon>Spermatophyta</taxon>
        <taxon>Magnoliopsida</taxon>
        <taxon>Liliopsida</taxon>
        <taxon>Asparagales</taxon>
        <taxon>Orchidaceae</taxon>
        <taxon>Vanilloideae</taxon>
        <taxon>Vanilleae</taxon>
        <taxon>Vanilla</taxon>
    </lineage>
</organism>
<dbReference type="EMBL" id="JADCNM010000013">
    <property type="protein sequence ID" value="KAG0456288.1"/>
    <property type="molecule type" value="Genomic_DNA"/>
</dbReference>
<gene>
    <name evidence="2" type="ORF">HPP92_024076</name>
</gene>
<dbReference type="PANTHER" id="PTHR31513">
    <property type="entry name" value="EPHRIN TYPE-B RECEPTOR"/>
    <property type="match status" value="1"/>
</dbReference>